<organism evidence="3 4">
    <name type="scientific">Spiroplasma litorale</name>
    <dbReference type="NCBI Taxonomy" id="216942"/>
    <lineage>
        <taxon>Bacteria</taxon>
        <taxon>Bacillati</taxon>
        <taxon>Mycoplasmatota</taxon>
        <taxon>Mollicutes</taxon>
        <taxon>Entomoplasmatales</taxon>
        <taxon>Spiroplasmataceae</taxon>
        <taxon>Spiroplasma</taxon>
    </lineage>
</organism>
<evidence type="ECO:0000313" key="4">
    <source>
        <dbReference type="Proteomes" id="UP000067476"/>
    </source>
</evidence>
<name>A0A0K1W202_9MOLU</name>
<dbReference type="Gene3D" id="3.20.20.80">
    <property type="entry name" value="Glycosidases"/>
    <property type="match status" value="1"/>
</dbReference>
<keyword evidence="1" id="KW-0732">Signal</keyword>
<evidence type="ECO:0000313" key="3">
    <source>
        <dbReference type="EMBL" id="AKX34345.1"/>
    </source>
</evidence>
<dbReference type="KEGG" id="sll:SLITO_v1c07200"/>
<dbReference type="GO" id="GO:0005829">
    <property type="term" value="C:cytosol"/>
    <property type="evidence" value="ECO:0007669"/>
    <property type="project" value="UniProtKB-SubCell"/>
</dbReference>
<dbReference type="OrthoDB" id="1089471at2"/>
<gene>
    <name evidence="3" type="ORF">SLITO_v1c07200</name>
</gene>
<evidence type="ECO:0000259" key="2">
    <source>
        <dbReference type="Pfam" id="PF03644"/>
    </source>
</evidence>
<dbReference type="RefSeq" id="WP_075058433.1">
    <property type="nucleotide sequence ID" value="NZ_CP012357.1"/>
</dbReference>
<dbReference type="InterPro" id="IPR032979">
    <property type="entry name" value="ENGase"/>
</dbReference>
<feature type="domain" description="Cytosolic endo-beta-N-acetylglucosaminidase TIM barrel" evidence="2">
    <location>
        <begin position="233"/>
        <end position="452"/>
    </location>
</feature>
<dbReference type="PATRIC" id="fig|216942.3.peg.731"/>
<evidence type="ECO:0000256" key="1">
    <source>
        <dbReference type="SAM" id="SignalP"/>
    </source>
</evidence>
<dbReference type="Pfam" id="PF03644">
    <property type="entry name" value="Glyco_hydro_85"/>
    <property type="match status" value="1"/>
</dbReference>
<dbReference type="InterPro" id="IPR005201">
    <property type="entry name" value="TIM_ENGase"/>
</dbReference>
<protein>
    <recommendedName>
        <fullName evidence="2">Cytosolic endo-beta-N-acetylglucosaminidase TIM barrel domain-containing protein</fullName>
    </recommendedName>
</protein>
<dbReference type="Gene3D" id="2.60.120.260">
    <property type="entry name" value="Galactose-binding domain-like"/>
    <property type="match status" value="1"/>
</dbReference>
<dbReference type="GO" id="GO:0033925">
    <property type="term" value="F:mannosyl-glycoprotein endo-beta-N-acetylglucosaminidase activity"/>
    <property type="evidence" value="ECO:0007669"/>
    <property type="project" value="InterPro"/>
</dbReference>
<accession>A0A0K1W202</accession>
<feature type="signal peptide" evidence="1">
    <location>
        <begin position="1"/>
        <end position="17"/>
    </location>
</feature>
<reference evidence="3 4" key="1">
    <citation type="journal article" date="2015" name="Genome Announc.">
        <title>Complete Genome Sequence of Spiroplasma litorale TN-1T (DSM 21781), a Bacterium Isolated from a Green-Eyed Horsefly (Tabanus nigrovittatus).</title>
        <authorList>
            <person name="Lo W.S."/>
            <person name="Lai Y.C."/>
            <person name="Lien Y.W."/>
            <person name="Wang T.H."/>
            <person name="Kuo C.H."/>
        </authorList>
    </citation>
    <scope>NUCLEOTIDE SEQUENCE [LARGE SCALE GENOMIC DNA]</scope>
    <source>
        <strain evidence="3 4">TN-1</strain>
    </source>
</reference>
<dbReference type="PANTHER" id="PTHR13246:SF1">
    <property type="entry name" value="CYTOSOLIC ENDO-BETA-N-ACETYLGLUCOSAMINIDASE"/>
    <property type="match status" value="1"/>
</dbReference>
<dbReference type="PANTHER" id="PTHR13246">
    <property type="entry name" value="ENDO BETA N-ACETYLGLUCOSAMINIDASE"/>
    <property type="match status" value="1"/>
</dbReference>
<dbReference type="AlphaFoldDB" id="A0A0K1W202"/>
<dbReference type="Proteomes" id="UP000067476">
    <property type="component" value="Chromosome"/>
</dbReference>
<keyword evidence="4" id="KW-1185">Reference proteome</keyword>
<feature type="chain" id="PRO_5005470838" description="Cytosolic endo-beta-N-acetylglucosaminidase TIM barrel domain-containing protein" evidence="1">
    <location>
        <begin position="18"/>
        <end position="930"/>
    </location>
</feature>
<proteinExistence type="predicted"/>
<dbReference type="STRING" id="216942.SLITO_v1c07200"/>
<dbReference type="EMBL" id="CP012357">
    <property type="protein sequence ID" value="AKX34345.1"/>
    <property type="molecule type" value="Genomic_DNA"/>
</dbReference>
<sequence length="930" mass="106919">MKKLMSLAMSISLGASLTINVISCNIGDFTSREYLESFEDFDWSKGQTDDGDSYNWMYDDFKGNLDNKNLSLEEISAGQGPVDKIFNYDKYSTSYKGYNSIRKQATTGSPLIKSYRPNGNQWVDFGYNSRSRKYNYINKLVDWNDGTDMDIPYNTSTVELRDRNYVAKKTLKTQQTKTFFNMFHDPSNSSSSIIGTKNPFGGNLTNLNYTHQSYTWPAITNKGWLTSAFADYSEYLHKSGVPVLGLWYMSGWEDLTRESVRTILENDKDGYLKIVDVLIEQCQKLGFDGWFINNEANGSQGDGYVISNEEMNKIMSQFREKAKSFEEKTGKVLRIFYYTNDASLEYDEYTNKPKSKKSLEAAKNADGMQLDFSTRSLNLDSYIKRERDNDNEARKNIYNLYNESVAIPSVGTYDYENMIFPWSKDSGYDTENPSSSFALFGSGAANEFAKSFRNWVNSKPFLTKENEYKYLLMEQEISNLYSIYQMTGKNSYLSEESKGINEMISQGTQNIDEIYQTDPRIKSSEFDKTEITSPKKQFFEINKDNGLYEFGVGVGKNFLEKTVIADKVIENDYSDYGDTNIKDVEKDNDPSLTTYFSTGSGIYFVNRDEDGKLLYNQTFPWSNSRLGDVNPTYQWDFFTKPIGDSCGGETLKITTNDGSKCVTKITDKGQLSPYYDYYNPYVKGNSISIGMGYDFDDGGKVIEPTWDTSQKYFWNLMGTNLSKNNYKVSYYVKKSSSDKSFNNKLTSDEINITYTDSKDNSSPNVITTNVEEINDGWYKISADLSTLNSINSENRIAKLGLNINPKDEKFLLSVGCFKIENKESNIDNTESKIKKINNEYVVKRDSEKYNTNIRFNWETEGNEADYYNLFYSNNLISWYKLGQTTMKRHYIHELDENENQYIYIGVQAVDKNGVPGKIYYSKINTSYNYE</sequence>